<dbReference type="Gene3D" id="3.40.630.30">
    <property type="match status" value="1"/>
</dbReference>
<dbReference type="AlphaFoldDB" id="A0A135V052"/>
<dbReference type="PANTHER" id="PTHR42791">
    <property type="entry name" value="GNAT FAMILY ACETYLTRANSFERASE"/>
    <property type="match status" value="1"/>
</dbReference>
<dbReference type="SUPFAM" id="SSF55729">
    <property type="entry name" value="Acyl-CoA N-acyltransferases (Nat)"/>
    <property type="match status" value="1"/>
</dbReference>
<evidence type="ECO:0000259" key="2">
    <source>
        <dbReference type="PROSITE" id="PS51186"/>
    </source>
</evidence>
<proteinExistence type="predicted"/>
<dbReference type="Proteomes" id="UP000070121">
    <property type="component" value="Unassembled WGS sequence"/>
</dbReference>
<comment type="caution">
    <text evidence="3">The sequence shown here is derived from an EMBL/GenBank/DDBJ whole genome shotgun (WGS) entry which is preliminary data.</text>
</comment>
<organism evidence="3 4">
    <name type="scientific">Colletotrichum salicis</name>
    <dbReference type="NCBI Taxonomy" id="1209931"/>
    <lineage>
        <taxon>Eukaryota</taxon>
        <taxon>Fungi</taxon>
        <taxon>Dikarya</taxon>
        <taxon>Ascomycota</taxon>
        <taxon>Pezizomycotina</taxon>
        <taxon>Sordariomycetes</taxon>
        <taxon>Hypocreomycetidae</taxon>
        <taxon>Glomerellales</taxon>
        <taxon>Glomerellaceae</taxon>
        <taxon>Colletotrichum</taxon>
        <taxon>Colletotrichum acutatum species complex</taxon>
    </lineage>
</organism>
<name>A0A135V052_9PEZI</name>
<feature type="region of interest" description="Disordered" evidence="1">
    <location>
        <begin position="1"/>
        <end position="25"/>
    </location>
</feature>
<feature type="region of interest" description="Disordered" evidence="1">
    <location>
        <begin position="137"/>
        <end position="159"/>
    </location>
</feature>
<evidence type="ECO:0000256" key="1">
    <source>
        <dbReference type="SAM" id="MobiDB-lite"/>
    </source>
</evidence>
<dbReference type="STRING" id="1209931.A0A135V052"/>
<reference evidence="3 4" key="1">
    <citation type="submission" date="2014-02" db="EMBL/GenBank/DDBJ databases">
        <title>The genome sequence of Colletotrichum salicis CBS 607.94.</title>
        <authorList>
            <person name="Baroncelli R."/>
            <person name="Thon M.R."/>
        </authorList>
    </citation>
    <scope>NUCLEOTIDE SEQUENCE [LARGE SCALE GENOMIC DNA]</scope>
    <source>
        <strain evidence="3 4">CBS 607.94</strain>
    </source>
</reference>
<feature type="compositionally biased region" description="Low complexity" evidence="1">
    <location>
        <begin position="1"/>
        <end position="16"/>
    </location>
</feature>
<protein>
    <submittedName>
        <fullName evidence="3">Acetyltransferase</fullName>
    </submittedName>
</protein>
<dbReference type="GO" id="GO:0016747">
    <property type="term" value="F:acyltransferase activity, transferring groups other than amino-acyl groups"/>
    <property type="evidence" value="ECO:0007669"/>
    <property type="project" value="InterPro"/>
</dbReference>
<sequence length="291" mass="31846">MASSTTSAAPAPTPATCQNHKKAEAAEEILEEDRIECYPLDTTASRPAKVTVTLRPATQADVPALASISDAACKKDSHTQLKASIRGDDDFSKDMQDALKAWIAHPKVDVIVAEEATNGEPVGWVGWVRRGFAGDTDLPLDGPDEEPRPETFFTGSEQENKSKTIDDLGALTNASMNYWAKNFMPEGCKCRFLCTYVVHPDHQSRGIGSALMKWGTDKADVEPGVYCWVQSSMGGQKAFERQGFREVGRLEAELDEFAGGVKPGGKLACVTGSEEFWGRYSWVYMRRDARA</sequence>
<dbReference type="InterPro" id="IPR016181">
    <property type="entry name" value="Acyl_CoA_acyltransferase"/>
</dbReference>
<evidence type="ECO:0000313" key="4">
    <source>
        <dbReference type="Proteomes" id="UP000070121"/>
    </source>
</evidence>
<gene>
    <name evidence="3" type="ORF">CSAL01_07375</name>
</gene>
<feature type="domain" description="N-acetyltransferase" evidence="2">
    <location>
        <begin position="52"/>
        <end position="290"/>
    </location>
</feature>
<keyword evidence="3" id="KW-0808">Transferase</keyword>
<keyword evidence="4" id="KW-1185">Reference proteome</keyword>
<evidence type="ECO:0000313" key="3">
    <source>
        <dbReference type="EMBL" id="KXH65917.1"/>
    </source>
</evidence>
<dbReference type="PANTHER" id="PTHR42791:SF16">
    <property type="entry name" value="N-ACETYLTRANSFERASE DOMAIN-CONTAINING PROTEIN"/>
    <property type="match status" value="1"/>
</dbReference>
<dbReference type="Pfam" id="PF00583">
    <property type="entry name" value="Acetyltransf_1"/>
    <property type="match status" value="1"/>
</dbReference>
<dbReference type="PROSITE" id="PS51186">
    <property type="entry name" value="GNAT"/>
    <property type="match status" value="1"/>
</dbReference>
<accession>A0A135V052</accession>
<dbReference type="OrthoDB" id="410198at2759"/>
<dbReference type="CDD" id="cd04301">
    <property type="entry name" value="NAT_SF"/>
    <property type="match status" value="1"/>
</dbReference>
<dbReference type="InterPro" id="IPR000182">
    <property type="entry name" value="GNAT_dom"/>
</dbReference>
<dbReference type="InterPro" id="IPR052523">
    <property type="entry name" value="Trichothecene_AcTrans"/>
</dbReference>
<dbReference type="EMBL" id="JFFI01000791">
    <property type="protein sequence ID" value="KXH65917.1"/>
    <property type="molecule type" value="Genomic_DNA"/>
</dbReference>